<evidence type="ECO:0000259" key="7">
    <source>
        <dbReference type="PROSITE" id="PS50009"/>
    </source>
</evidence>
<dbReference type="Pfam" id="PF25006">
    <property type="entry name" value="DUF7783"/>
    <property type="match status" value="1"/>
</dbReference>
<dbReference type="PROSITE" id="PS01159">
    <property type="entry name" value="WW_DOMAIN_1"/>
    <property type="match status" value="1"/>
</dbReference>
<dbReference type="InterPro" id="IPR019804">
    <property type="entry name" value="Ras_G-nucl-exch_fac_CS"/>
</dbReference>
<dbReference type="PANTHER" id="PTHR23113:SF368">
    <property type="entry name" value="CELL DIVISION CONTROL PROTEIN 25"/>
    <property type="match status" value="1"/>
</dbReference>
<dbReference type="GO" id="GO:0007265">
    <property type="term" value="P:Ras protein signal transduction"/>
    <property type="evidence" value="ECO:0007669"/>
    <property type="project" value="TreeGrafter"/>
</dbReference>
<dbReference type="CDD" id="cd00201">
    <property type="entry name" value="WW"/>
    <property type="match status" value="1"/>
</dbReference>
<evidence type="ECO:0000256" key="2">
    <source>
        <dbReference type="ARBA" id="ARBA00022658"/>
    </source>
</evidence>
<feature type="compositionally biased region" description="Polar residues" evidence="5">
    <location>
        <begin position="290"/>
        <end position="305"/>
    </location>
</feature>
<evidence type="ECO:0000256" key="5">
    <source>
        <dbReference type="SAM" id="MobiDB-lite"/>
    </source>
</evidence>
<evidence type="ECO:0000313" key="10">
    <source>
        <dbReference type="EMBL" id="OAQ23370.1"/>
    </source>
</evidence>
<dbReference type="SMART" id="SM00147">
    <property type="entry name" value="RasGEF"/>
    <property type="match status" value="1"/>
</dbReference>
<dbReference type="GO" id="GO:0005085">
    <property type="term" value="F:guanyl-nucleotide exchange factor activity"/>
    <property type="evidence" value="ECO:0007669"/>
    <property type="project" value="UniProtKB-KW"/>
</dbReference>
<feature type="region of interest" description="Disordered" evidence="5">
    <location>
        <begin position="524"/>
        <end position="567"/>
    </location>
</feature>
<dbReference type="Gene3D" id="1.10.840.10">
    <property type="entry name" value="Ras guanine-nucleotide exchange factors catalytic domain"/>
    <property type="match status" value="1"/>
</dbReference>
<proteinExistence type="predicted"/>
<evidence type="ECO:0000259" key="6">
    <source>
        <dbReference type="PROSITE" id="PS50002"/>
    </source>
</evidence>
<dbReference type="OrthoDB" id="546434at2759"/>
<dbReference type="InterPro" id="IPR036020">
    <property type="entry name" value="WW_dom_sf"/>
</dbReference>
<dbReference type="EMBL" id="KV442121">
    <property type="protein sequence ID" value="OAQ23370.1"/>
    <property type="molecule type" value="Genomic_DNA"/>
</dbReference>
<dbReference type="GO" id="GO:0005886">
    <property type="term" value="C:plasma membrane"/>
    <property type="evidence" value="ECO:0007669"/>
    <property type="project" value="TreeGrafter"/>
</dbReference>
<feature type="compositionally biased region" description="Low complexity" evidence="5">
    <location>
        <begin position="770"/>
        <end position="789"/>
    </location>
</feature>
<feature type="region of interest" description="Disordered" evidence="5">
    <location>
        <begin position="1"/>
        <end position="47"/>
    </location>
</feature>
<dbReference type="PROSITE" id="PS50212">
    <property type="entry name" value="RASGEF_NTER"/>
    <property type="match status" value="1"/>
</dbReference>
<feature type="compositionally biased region" description="Low complexity" evidence="5">
    <location>
        <begin position="13"/>
        <end position="47"/>
    </location>
</feature>
<dbReference type="SUPFAM" id="SSF51045">
    <property type="entry name" value="WW domain"/>
    <property type="match status" value="1"/>
</dbReference>
<dbReference type="Gene3D" id="2.30.30.40">
    <property type="entry name" value="SH3 Domains"/>
    <property type="match status" value="1"/>
</dbReference>
<feature type="domain" description="SH3" evidence="6">
    <location>
        <begin position="48"/>
        <end position="109"/>
    </location>
</feature>
<gene>
    <name evidence="10" type="ORF">K457DRAFT_142784</name>
</gene>
<dbReference type="Pfam" id="PF07653">
    <property type="entry name" value="SH3_2"/>
    <property type="match status" value="1"/>
</dbReference>
<keyword evidence="2 3" id="KW-0344">Guanine-nucleotide releasing factor</keyword>
<dbReference type="PROSITE" id="PS50020">
    <property type="entry name" value="WW_DOMAIN_2"/>
    <property type="match status" value="1"/>
</dbReference>
<reference evidence="10 11" key="1">
    <citation type="submission" date="2016-05" db="EMBL/GenBank/DDBJ databases">
        <title>Genome sequencing reveals origins of a unique bacterial endosymbiosis in the earliest lineages of terrestrial Fungi.</title>
        <authorList>
            <consortium name="DOE Joint Genome Institute"/>
            <person name="Uehling J."/>
            <person name="Gryganskyi A."/>
            <person name="Hameed K."/>
            <person name="Tschaplinski T."/>
            <person name="Misztal P."/>
            <person name="Wu S."/>
            <person name="Desiro A."/>
            <person name="Vande Pol N."/>
            <person name="Du Z.-Y."/>
            <person name="Zienkiewicz A."/>
            <person name="Zienkiewicz K."/>
            <person name="Morin E."/>
            <person name="Tisserant E."/>
            <person name="Splivallo R."/>
            <person name="Hainaut M."/>
            <person name="Henrissat B."/>
            <person name="Ohm R."/>
            <person name="Kuo A."/>
            <person name="Yan J."/>
            <person name="Lipzen A."/>
            <person name="Nolan M."/>
            <person name="Labutti K."/>
            <person name="Barry K."/>
            <person name="Goldstein A."/>
            <person name="Labbe J."/>
            <person name="Schadt C."/>
            <person name="Tuskan G."/>
            <person name="Grigoriev I."/>
            <person name="Martin F."/>
            <person name="Vilgalys R."/>
            <person name="Bonito G."/>
        </authorList>
    </citation>
    <scope>NUCLEOTIDE SEQUENCE [LARGE SCALE GENOMIC DNA]</scope>
    <source>
        <strain evidence="10 11">AG-77</strain>
    </source>
</reference>
<feature type="compositionally biased region" description="Polar residues" evidence="5">
    <location>
        <begin position="318"/>
        <end position="331"/>
    </location>
</feature>
<dbReference type="SMART" id="SM00326">
    <property type="entry name" value="SH3"/>
    <property type="match status" value="1"/>
</dbReference>
<organism evidence="10 11">
    <name type="scientific">Linnemannia elongata AG-77</name>
    <dbReference type="NCBI Taxonomy" id="1314771"/>
    <lineage>
        <taxon>Eukaryota</taxon>
        <taxon>Fungi</taxon>
        <taxon>Fungi incertae sedis</taxon>
        <taxon>Mucoromycota</taxon>
        <taxon>Mortierellomycotina</taxon>
        <taxon>Mortierellomycetes</taxon>
        <taxon>Mortierellales</taxon>
        <taxon>Mortierellaceae</taxon>
        <taxon>Linnemannia</taxon>
    </lineage>
</organism>
<evidence type="ECO:0000256" key="4">
    <source>
        <dbReference type="PROSITE-ProRule" id="PRU00192"/>
    </source>
</evidence>
<dbReference type="CDD" id="cd06224">
    <property type="entry name" value="REM"/>
    <property type="match status" value="1"/>
</dbReference>
<dbReference type="InterPro" id="IPR036964">
    <property type="entry name" value="RASGEF_cat_dom_sf"/>
</dbReference>
<feature type="compositionally biased region" description="Polar residues" evidence="5">
    <location>
        <begin position="188"/>
        <end position="204"/>
    </location>
</feature>
<feature type="compositionally biased region" description="Low complexity" evidence="5">
    <location>
        <begin position="261"/>
        <end position="277"/>
    </location>
</feature>
<dbReference type="Pfam" id="PF23518">
    <property type="entry name" value="WW_2"/>
    <property type="match status" value="1"/>
</dbReference>
<dbReference type="InterPro" id="IPR001452">
    <property type="entry name" value="SH3_domain"/>
</dbReference>
<dbReference type="InterPro" id="IPR036028">
    <property type="entry name" value="SH3-like_dom_sf"/>
</dbReference>
<dbReference type="SMART" id="SM00229">
    <property type="entry name" value="RasGEFN"/>
    <property type="match status" value="1"/>
</dbReference>
<feature type="domain" description="N-terminal Ras-GEF" evidence="9">
    <location>
        <begin position="879"/>
        <end position="1010"/>
    </location>
</feature>
<dbReference type="Pfam" id="PF00617">
    <property type="entry name" value="RasGEF"/>
    <property type="match status" value="1"/>
</dbReference>
<evidence type="ECO:0000259" key="8">
    <source>
        <dbReference type="PROSITE" id="PS50020"/>
    </source>
</evidence>
<evidence type="ECO:0000313" key="11">
    <source>
        <dbReference type="Proteomes" id="UP000078512"/>
    </source>
</evidence>
<dbReference type="InterPro" id="IPR008937">
    <property type="entry name" value="Ras-like_GEF"/>
</dbReference>
<feature type="compositionally biased region" description="Acidic residues" evidence="5">
    <location>
        <begin position="111"/>
        <end position="130"/>
    </location>
</feature>
<dbReference type="PROSITE" id="PS50009">
    <property type="entry name" value="RASGEF_CAT"/>
    <property type="match status" value="1"/>
</dbReference>
<protein>
    <submittedName>
        <fullName evidence="10">Ras GEF</fullName>
    </submittedName>
</protein>
<accession>A0A197JE16</accession>
<evidence type="ECO:0000259" key="9">
    <source>
        <dbReference type="PROSITE" id="PS50212"/>
    </source>
</evidence>
<sequence>MAPQTPQTPPLAPATAANGSSSSTTTTTNDVIDQQQQSTDPQTPQESDSVIIVRALYPYVSEDPNTISLSFEADDLIQVVTQLDSGWWYGFCNQARGWFPSNFVEEITQSDLEDDSEEGDEEGSDDNDNDNTEKVHDHDHDTNGHHAHVLEHDLDDQDQTDSDDETTNDDLWLPQTTADGQLYYFNTRTGDSSWSIPTPSLSRRTTTQATNVQQQQQQQDSKDNTSSTTSLAPPSRPNHHRNDSNGAPVPHTNEDHRSTASRRSTAASISSSTLSGSDAVRDSMTHDQLRQNGVSNGQVMTSSRAMGSVQELTETDSHTGSSRPSSWQASAVPTRVGSPHSQDGLLNHAQASSAAHVRKPSSTGAPGISDSAEGLPPLPVVSNPLDPVPTWASLEEHASATLLNLVHSADNGYKSYYQIQAAQVVESIRVMFYASGMIDKDSAPIRLHGDLKVYHRQIMAALSRLILSAKMASSVWPAEGSVAKMRSDAGEVATAVREFITAAQNANVTVHDVDAKLVANPDSAANATHSSRHSQKLARSLSTVSRPSLDGGDRSSANGSVGGKSSTVASSTVLTPLEYYCKSACRAIGVLSLQITKAVDSVQGSVLQSGPNIMNSAQSSQLVTQCHNAISHTGSLLALVSEYYATVFAEHPDIKDHILLDVRVSRQALYNNVASLVMAVQLATDPMARMSVLEMALEATQTAERSVQDLTAATRALAMASDEMEKGTRTRSASEANISSSDSFLMLEDSDLEGDTIKGTSSRHRRSESRLSSFSSGSSAAPSMASGASGVDTFTRSNAAIYGSSQGSSAVVEIAAANTGRGPTAGNPTDRDQQRARGIKLNKIFGEDVVLSGPKTPKAVEIPWYLQHDHSTTEISFNMEGLVKGGTLPALVERLTLHDSIPASFVATFLLTYRSFTTTTEFFNLLFRRFTIAPPTGLEGQDLVQWTERKLTPIRLRVFNTIKTWLENFYMEDEVEDRQMLPKIKEFSSLMRHSMSFAAVQIIKLVEKREASDGSLRKMILNLTTQAPQPITPRNLKKIKFLELDPLEFARQLTIMEANAYNKIKPVECLAKAWTSEDPEIAAKAVNIKKMIETANLYANWVNELVLSEKDTKKRALIVRQLVAVAEKLRQLNNFSLLYATTAALALSPIHRLKRTWELVPSKVMATYTTLQAVTNSAKSWTDYRQELHSANPPCVPFVGVYLTDLVMIQDGNPDFLKGAEQHINFAKRVSTAEVIREIQQYQSVPYCLTTVPEIQAFIRRGLDQSKPVAELHELSLELEPREGEEEKITRLLAEAGFLPDGYESNL</sequence>
<dbReference type="PROSITE" id="PS50002">
    <property type="entry name" value="SH3"/>
    <property type="match status" value="1"/>
</dbReference>
<feature type="domain" description="Ras-GEF" evidence="7">
    <location>
        <begin position="1045"/>
        <end position="1282"/>
    </location>
</feature>
<name>A0A197JE16_9FUNG</name>
<feature type="compositionally biased region" description="Polar residues" evidence="5">
    <location>
        <begin position="555"/>
        <end position="567"/>
    </location>
</feature>
<feature type="compositionally biased region" description="Basic and acidic residues" evidence="5">
    <location>
        <begin position="279"/>
        <end position="289"/>
    </location>
</feature>
<dbReference type="Gene3D" id="2.20.70.10">
    <property type="match status" value="1"/>
</dbReference>
<dbReference type="SUPFAM" id="SSF50044">
    <property type="entry name" value="SH3-domain"/>
    <property type="match status" value="1"/>
</dbReference>
<dbReference type="STRING" id="1314771.A0A197JE16"/>
<dbReference type="SUPFAM" id="SSF48366">
    <property type="entry name" value="Ras GEF"/>
    <property type="match status" value="1"/>
</dbReference>
<feature type="region of interest" description="Disordered" evidence="5">
    <location>
        <begin position="188"/>
        <end position="381"/>
    </location>
</feature>
<evidence type="ECO:0000256" key="1">
    <source>
        <dbReference type="ARBA" id="ARBA00022443"/>
    </source>
</evidence>
<dbReference type="InterPro" id="IPR023578">
    <property type="entry name" value="Ras_GEF_dom_sf"/>
</dbReference>
<dbReference type="InterPro" id="IPR056685">
    <property type="entry name" value="DUF7783"/>
</dbReference>
<dbReference type="InterPro" id="IPR057827">
    <property type="entry name" value="WW_fungi"/>
</dbReference>
<keyword evidence="11" id="KW-1185">Reference proteome</keyword>
<evidence type="ECO:0000256" key="3">
    <source>
        <dbReference type="PROSITE-ProRule" id="PRU00168"/>
    </source>
</evidence>
<feature type="compositionally biased region" description="Basic and acidic residues" evidence="5">
    <location>
        <begin position="131"/>
        <end position="145"/>
    </location>
</feature>
<feature type="domain" description="WW" evidence="8">
    <location>
        <begin position="172"/>
        <end position="199"/>
    </location>
</feature>
<feature type="region of interest" description="Disordered" evidence="5">
    <location>
        <begin position="754"/>
        <end position="789"/>
    </location>
</feature>
<dbReference type="Gene3D" id="1.20.870.10">
    <property type="entry name" value="Son of sevenless (SoS) protein Chain: S domain 1"/>
    <property type="match status" value="1"/>
</dbReference>
<dbReference type="CDD" id="cd00155">
    <property type="entry name" value="RasGEF"/>
    <property type="match status" value="1"/>
</dbReference>
<feature type="compositionally biased region" description="Pro residues" evidence="5">
    <location>
        <begin position="1"/>
        <end position="12"/>
    </location>
</feature>
<dbReference type="InterPro" id="IPR001895">
    <property type="entry name" value="RASGEF_cat_dom"/>
</dbReference>
<keyword evidence="1 4" id="KW-0728">SH3 domain</keyword>
<dbReference type="PROSITE" id="PS00720">
    <property type="entry name" value="RASGEF"/>
    <property type="match status" value="1"/>
</dbReference>
<dbReference type="InterPro" id="IPR000651">
    <property type="entry name" value="Ras-like_Gua-exchang_fac_N"/>
</dbReference>
<feature type="region of interest" description="Disordered" evidence="5">
    <location>
        <begin position="110"/>
        <end position="145"/>
    </location>
</feature>
<feature type="compositionally biased region" description="Low complexity" evidence="5">
    <location>
        <begin position="205"/>
        <end position="230"/>
    </location>
</feature>
<dbReference type="Proteomes" id="UP000078512">
    <property type="component" value="Unassembled WGS sequence"/>
</dbReference>
<dbReference type="Pfam" id="PF00618">
    <property type="entry name" value="RasGEF_N"/>
    <property type="match status" value="1"/>
</dbReference>
<dbReference type="PANTHER" id="PTHR23113">
    <property type="entry name" value="GUANINE NUCLEOTIDE EXCHANGE FACTOR"/>
    <property type="match status" value="1"/>
</dbReference>
<dbReference type="InterPro" id="IPR001202">
    <property type="entry name" value="WW_dom"/>
</dbReference>